<evidence type="ECO:0000259" key="3">
    <source>
        <dbReference type="SMART" id="SM01362"/>
    </source>
</evidence>
<dbReference type="GO" id="GO:0003924">
    <property type="term" value="F:GTPase activity"/>
    <property type="evidence" value="ECO:0007669"/>
    <property type="project" value="TreeGrafter"/>
</dbReference>
<dbReference type="SMART" id="SM01362">
    <property type="entry name" value="DUF663"/>
    <property type="match status" value="1"/>
</dbReference>
<dbReference type="Proteomes" id="UP000784294">
    <property type="component" value="Unassembled WGS sequence"/>
</dbReference>
<dbReference type="GO" id="GO:0034511">
    <property type="term" value="F:U3 snoRNA binding"/>
    <property type="evidence" value="ECO:0007669"/>
    <property type="project" value="TreeGrafter"/>
</dbReference>
<name>A0A3S5FC71_9PLAT</name>
<feature type="domain" description="Ribosome biogenesis protein BMS1/TSR1 C-terminal" evidence="3">
    <location>
        <begin position="1"/>
        <end position="181"/>
    </location>
</feature>
<gene>
    <name evidence="4" type="ORF">PXEA_LOCUS4120</name>
</gene>
<dbReference type="GO" id="GO:0005525">
    <property type="term" value="F:GTP binding"/>
    <property type="evidence" value="ECO:0007669"/>
    <property type="project" value="TreeGrafter"/>
</dbReference>
<dbReference type="PANTHER" id="PTHR12858">
    <property type="entry name" value="RIBOSOME BIOGENESIS PROTEIN"/>
    <property type="match status" value="1"/>
</dbReference>
<evidence type="ECO:0000256" key="1">
    <source>
        <dbReference type="ARBA" id="ARBA00037087"/>
    </source>
</evidence>
<dbReference type="AlphaFoldDB" id="A0A3S5FC71"/>
<reference evidence="4" key="1">
    <citation type="submission" date="2018-11" db="EMBL/GenBank/DDBJ databases">
        <authorList>
            <consortium name="Pathogen Informatics"/>
        </authorList>
    </citation>
    <scope>NUCLEOTIDE SEQUENCE</scope>
</reference>
<dbReference type="PANTHER" id="PTHR12858:SF1">
    <property type="entry name" value="PRE-RRNA-PROCESSING PROTEIN TSR1 HOMOLOG"/>
    <property type="match status" value="1"/>
</dbReference>
<keyword evidence="5" id="KW-1185">Reference proteome</keyword>
<sequence>MANKGYKLVTIGIRRFFACPVYSESGGNPKQKARMERFFSATSQATVASIYAPVMYAPQHVLQFRIRVNEDDDDEETINQPYLGELVATGSLLTVDPSRPIIKRILLSGHPFKINKRSVVTRFMFFFPEDVNYFKPIKLFTKWGAIGHIRQSLGTHGYMKCQFDRTIKSSDVVLMPLYKRIFPKWTYEPCVADTLALPRDLSLPSNMLEAATRFINTNKLALRNVVDKSQLEQGLVFRPRRQDIEIGQKRMNEGCELDEDETAALFS</sequence>
<protein>
    <recommendedName>
        <fullName evidence="2">Pre-rRNA-processing protein TSR1 homolog</fullName>
    </recommendedName>
</protein>
<dbReference type="Pfam" id="PF04950">
    <property type="entry name" value="RIBIOP_C"/>
    <property type="match status" value="1"/>
</dbReference>
<dbReference type="GO" id="GO:0030688">
    <property type="term" value="C:preribosome, small subunit precursor"/>
    <property type="evidence" value="ECO:0007669"/>
    <property type="project" value="TreeGrafter"/>
</dbReference>
<comment type="caution">
    <text evidence="4">The sequence shown here is derived from an EMBL/GenBank/DDBJ whole genome shotgun (WGS) entry which is preliminary data.</text>
</comment>
<dbReference type="InterPro" id="IPR039761">
    <property type="entry name" value="Bms1/Tsr1"/>
</dbReference>
<evidence type="ECO:0000313" key="5">
    <source>
        <dbReference type="Proteomes" id="UP000784294"/>
    </source>
</evidence>
<evidence type="ECO:0000313" key="4">
    <source>
        <dbReference type="EMBL" id="VEL10680.1"/>
    </source>
</evidence>
<proteinExistence type="predicted"/>
<dbReference type="EMBL" id="CAAALY010009680">
    <property type="protein sequence ID" value="VEL10680.1"/>
    <property type="molecule type" value="Genomic_DNA"/>
</dbReference>
<accession>A0A3S5FC71</accession>
<dbReference type="GO" id="GO:0000479">
    <property type="term" value="P:endonucleolytic cleavage of tricistronic rRNA transcript (SSU-rRNA, 5.8S rRNA, LSU-rRNA)"/>
    <property type="evidence" value="ECO:0007669"/>
    <property type="project" value="TreeGrafter"/>
</dbReference>
<evidence type="ECO:0000256" key="2">
    <source>
        <dbReference type="ARBA" id="ARBA00040070"/>
    </source>
</evidence>
<organism evidence="4 5">
    <name type="scientific">Protopolystoma xenopodis</name>
    <dbReference type="NCBI Taxonomy" id="117903"/>
    <lineage>
        <taxon>Eukaryota</taxon>
        <taxon>Metazoa</taxon>
        <taxon>Spiralia</taxon>
        <taxon>Lophotrochozoa</taxon>
        <taxon>Platyhelminthes</taxon>
        <taxon>Monogenea</taxon>
        <taxon>Polyopisthocotylea</taxon>
        <taxon>Polystomatidea</taxon>
        <taxon>Polystomatidae</taxon>
        <taxon>Protopolystoma</taxon>
    </lineage>
</organism>
<comment type="function">
    <text evidence="1">Required during maturation of the 40S ribosomal subunit in the nucleolus.</text>
</comment>
<dbReference type="GO" id="GO:0000462">
    <property type="term" value="P:maturation of SSU-rRNA from tricistronic rRNA transcript (SSU-rRNA, 5.8S rRNA, LSU-rRNA)"/>
    <property type="evidence" value="ECO:0007669"/>
    <property type="project" value="TreeGrafter"/>
</dbReference>
<dbReference type="OrthoDB" id="119302at2759"/>
<dbReference type="InterPro" id="IPR007034">
    <property type="entry name" value="BMS1_TSR1_C"/>
</dbReference>